<evidence type="ECO:0000313" key="2">
    <source>
        <dbReference type="EMBL" id="VAW79274.1"/>
    </source>
</evidence>
<dbReference type="SUPFAM" id="SSF54523">
    <property type="entry name" value="Pili subunits"/>
    <property type="match status" value="1"/>
</dbReference>
<dbReference type="PROSITE" id="PS00409">
    <property type="entry name" value="PROKAR_NTER_METHYL"/>
    <property type="match status" value="1"/>
</dbReference>
<sequence length="201" mass="21346">MNINININKNSGFTLVEISIVLVIIGLLIGGVLKGQEMINNAKINRIASDFESVAAAIFSYQDRYRTLPGDDNRANARWGTGVVNGNSNGTVTGGWSSTTNTDESRIFWQHLRNSNMVPGAGTGADSYAQPKNSYGGIIGVQVNAYGMSGIVVCMSNITGPNAEIIDNKLDDGIPSTGSVRVSTTLTAYAAASTYNMCRKL</sequence>
<dbReference type="InterPro" id="IPR045584">
    <property type="entry name" value="Pilin-like"/>
</dbReference>
<dbReference type="Gene3D" id="3.30.700.10">
    <property type="entry name" value="Glycoprotein, Type 4 Pilin"/>
    <property type="match status" value="1"/>
</dbReference>
<keyword evidence="1" id="KW-0812">Transmembrane</keyword>
<gene>
    <name evidence="2" type="ORF">MNBD_GAMMA12-453</name>
</gene>
<evidence type="ECO:0000256" key="1">
    <source>
        <dbReference type="SAM" id="Phobius"/>
    </source>
</evidence>
<proteinExistence type="predicted"/>
<dbReference type="AlphaFoldDB" id="A0A3B0ZD22"/>
<reference evidence="2" key="1">
    <citation type="submission" date="2018-06" db="EMBL/GenBank/DDBJ databases">
        <authorList>
            <person name="Zhirakovskaya E."/>
        </authorList>
    </citation>
    <scope>NUCLEOTIDE SEQUENCE</scope>
</reference>
<dbReference type="NCBIfam" id="TIGR02532">
    <property type="entry name" value="IV_pilin_GFxxxE"/>
    <property type="match status" value="1"/>
</dbReference>
<dbReference type="InterPro" id="IPR012902">
    <property type="entry name" value="N_methyl_site"/>
</dbReference>
<dbReference type="EMBL" id="UOFL01000171">
    <property type="protein sequence ID" value="VAW79274.1"/>
    <property type="molecule type" value="Genomic_DNA"/>
</dbReference>
<dbReference type="Pfam" id="PF07963">
    <property type="entry name" value="N_methyl"/>
    <property type="match status" value="1"/>
</dbReference>
<keyword evidence="1" id="KW-0472">Membrane</keyword>
<name>A0A3B0ZD22_9ZZZZ</name>
<organism evidence="2">
    <name type="scientific">hydrothermal vent metagenome</name>
    <dbReference type="NCBI Taxonomy" id="652676"/>
    <lineage>
        <taxon>unclassified sequences</taxon>
        <taxon>metagenomes</taxon>
        <taxon>ecological metagenomes</taxon>
    </lineage>
</organism>
<feature type="transmembrane region" description="Helical" evidence="1">
    <location>
        <begin position="12"/>
        <end position="33"/>
    </location>
</feature>
<keyword evidence="1" id="KW-1133">Transmembrane helix</keyword>
<protein>
    <submittedName>
        <fullName evidence="2">Uncharacterized protein</fullName>
    </submittedName>
</protein>
<accession>A0A3B0ZD22</accession>